<reference evidence="2 3" key="1">
    <citation type="submission" date="2023-07" db="EMBL/GenBank/DDBJ databases">
        <title>Sorghum-associated microbial communities from plants grown in Nebraska, USA.</title>
        <authorList>
            <person name="Schachtman D."/>
        </authorList>
    </citation>
    <scope>NUCLEOTIDE SEQUENCE [LARGE SCALE GENOMIC DNA]</scope>
    <source>
        <strain evidence="2 3">DS1607</strain>
    </source>
</reference>
<proteinExistence type="predicted"/>
<accession>A0ABT9SF14</accession>
<evidence type="ECO:0000313" key="3">
    <source>
        <dbReference type="Proteomes" id="UP001226867"/>
    </source>
</evidence>
<keyword evidence="3" id="KW-1185">Reference proteome</keyword>
<dbReference type="RefSeq" id="WP_307692684.1">
    <property type="nucleotide sequence ID" value="NZ_JAUSRO010000024.1"/>
</dbReference>
<dbReference type="Proteomes" id="UP001226867">
    <property type="component" value="Unassembled WGS sequence"/>
</dbReference>
<keyword evidence="1" id="KW-0732">Signal</keyword>
<evidence type="ECO:0000256" key="1">
    <source>
        <dbReference type="SAM" id="SignalP"/>
    </source>
</evidence>
<gene>
    <name evidence="2" type="ORF">J2W36_005234</name>
</gene>
<keyword evidence="2" id="KW-0449">Lipoprotein</keyword>
<dbReference type="EMBL" id="JAUSRO010000024">
    <property type="protein sequence ID" value="MDP9902953.1"/>
    <property type="molecule type" value="Genomic_DNA"/>
</dbReference>
<feature type="chain" id="PRO_5047453730" evidence="1">
    <location>
        <begin position="23"/>
        <end position="74"/>
    </location>
</feature>
<sequence length="74" mass="8207">MQPLRYLSVPFTALFLAGCANAPLSTRSLPWQDAWGDRGVGVRDRDLMQCAEAVEQRRSALAGCMERKGWLLAP</sequence>
<protein>
    <submittedName>
        <fullName evidence="2">PBP1b-binding outer membrane lipoprotein LpoB</fullName>
    </submittedName>
</protein>
<dbReference type="PROSITE" id="PS51257">
    <property type="entry name" value="PROKAR_LIPOPROTEIN"/>
    <property type="match status" value="1"/>
</dbReference>
<feature type="signal peptide" evidence="1">
    <location>
        <begin position="1"/>
        <end position="22"/>
    </location>
</feature>
<organism evidence="2 3">
    <name type="scientific">Variovorax ginsengisoli</name>
    <dbReference type="NCBI Taxonomy" id="363844"/>
    <lineage>
        <taxon>Bacteria</taxon>
        <taxon>Pseudomonadati</taxon>
        <taxon>Pseudomonadota</taxon>
        <taxon>Betaproteobacteria</taxon>
        <taxon>Burkholderiales</taxon>
        <taxon>Comamonadaceae</taxon>
        <taxon>Variovorax</taxon>
    </lineage>
</organism>
<name>A0ABT9SF14_9BURK</name>
<evidence type="ECO:0000313" key="2">
    <source>
        <dbReference type="EMBL" id="MDP9902953.1"/>
    </source>
</evidence>
<comment type="caution">
    <text evidence="2">The sequence shown here is derived from an EMBL/GenBank/DDBJ whole genome shotgun (WGS) entry which is preliminary data.</text>
</comment>